<proteinExistence type="inferred from homology"/>
<dbReference type="PROSITE" id="PS51762">
    <property type="entry name" value="GH16_2"/>
    <property type="match status" value="1"/>
</dbReference>
<protein>
    <recommendedName>
        <fullName evidence="3">GH16 domain-containing protein</fullName>
    </recommendedName>
</protein>
<dbReference type="InterPro" id="IPR000757">
    <property type="entry name" value="Beta-glucanase-like"/>
</dbReference>
<feature type="signal peptide" evidence="2">
    <location>
        <begin position="1"/>
        <end position="21"/>
    </location>
</feature>
<keyword evidence="5" id="KW-1185">Reference proteome</keyword>
<gene>
    <name evidence="4" type="ORF">GHT06_007958</name>
</gene>
<name>A0AAD5LK54_9CRUS</name>
<keyword evidence="2" id="KW-0732">Signal</keyword>
<comment type="similarity">
    <text evidence="1">Belongs to the glycosyl hydrolase 16 family.</text>
</comment>
<dbReference type="GO" id="GO:0004553">
    <property type="term" value="F:hydrolase activity, hydrolyzing O-glycosyl compounds"/>
    <property type="evidence" value="ECO:0007669"/>
    <property type="project" value="InterPro"/>
</dbReference>
<accession>A0AAD5LK54</accession>
<dbReference type="EMBL" id="WJBH02000001">
    <property type="protein sequence ID" value="KAI9564220.1"/>
    <property type="molecule type" value="Genomic_DNA"/>
</dbReference>
<feature type="domain" description="GH16" evidence="3">
    <location>
        <begin position="35"/>
        <end position="352"/>
    </location>
</feature>
<dbReference type="SUPFAM" id="SSF49899">
    <property type="entry name" value="Concanavalin A-like lectins/glucanases"/>
    <property type="match status" value="1"/>
</dbReference>
<dbReference type="InterPro" id="IPR013320">
    <property type="entry name" value="ConA-like_dom_sf"/>
</dbReference>
<dbReference type="Gene3D" id="2.60.120.200">
    <property type="match status" value="1"/>
</dbReference>
<dbReference type="PANTHER" id="PTHR10963">
    <property type="entry name" value="GLYCOSYL HYDROLASE-RELATED"/>
    <property type="match status" value="1"/>
</dbReference>
<sequence length="352" mass="39915">MALRLATQLIVVIAVVQSTVAERKILLNEEFDSMERWEHVVTSYRMGENQFQYYTRRPENSFIRDGKLFIKPTLTTDRFGEKFLHNGKFNLKRDGCNLAMGGGCVLKADHDIANPIQSAALVTKAKFTFTYGTLEVRAKMPRGDWLWPEISLMPAKNVYGDWPLSGYIGLVSVRGNDNFTCQGQSMGNDVMESTLEWGLSDDVNHARSMTWMSKAQGNVSFSSDFRTYRLEWNPNGLRSFVDDQIVGSIQPPEAGFWGLSGFNDTGRNPWANGTIMAPFDQEFFIAINVAVGGDLFQDNCDNYPYPKPWNNSSPITSMSSFWNKKDEWYPTWSQSSADDSALQVDYVRVYAH</sequence>
<evidence type="ECO:0000313" key="4">
    <source>
        <dbReference type="EMBL" id="KAI9564220.1"/>
    </source>
</evidence>
<dbReference type="AlphaFoldDB" id="A0AAD5LK54"/>
<evidence type="ECO:0000256" key="2">
    <source>
        <dbReference type="SAM" id="SignalP"/>
    </source>
</evidence>
<dbReference type="FunFam" id="2.60.120.200:FF:000550">
    <property type="entry name" value="Chromosome 9, whole genome shotgun sequence"/>
    <property type="match status" value="1"/>
</dbReference>
<evidence type="ECO:0000313" key="5">
    <source>
        <dbReference type="Proteomes" id="UP000820818"/>
    </source>
</evidence>
<comment type="caution">
    <text evidence="4">The sequence shown here is derived from an EMBL/GenBank/DDBJ whole genome shotgun (WGS) entry which is preliminary data.</text>
</comment>
<evidence type="ECO:0000259" key="3">
    <source>
        <dbReference type="PROSITE" id="PS51762"/>
    </source>
</evidence>
<dbReference type="InterPro" id="IPR050546">
    <property type="entry name" value="Glycosyl_Hydrlase_16"/>
</dbReference>
<dbReference type="PANTHER" id="PTHR10963:SF55">
    <property type="entry name" value="GLYCOSIDE HYDROLASE FAMILY 16 PROTEIN"/>
    <property type="match status" value="1"/>
</dbReference>
<dbReference type="GO" id="GO:0005975">
    <property type="term" value="P:carbohydrate metabolic process"/>
    <property type="evidence" value="ECO:0007669"/>
    <property type="project" value="InterPro"/>
</dbReference>
<reference evidence="4 5" key="1">
    <citation type="submission" date="2022-05" db="EMBL/GenBank/DDBJ databases">
        <title>A multi-omics perspective on studying reproductive biology in Daphnia sinensis.</title>
        <authorList>
            <person name="Jia J."/>
        </authorList>
    </citation>
    <scope>NUCLEOTIDE SEQUENCE [LARGE SCALE GENOMIC DNA]</scope>
    <source>
        <strain evidence="4 5">WSL</strain>
    </source>
</reference>
<feature type="chain" id="PRO_5042123150" description="GH16 domain-containing protein" evidence="2">
    <location>
        <begin position="22"/>
        <end position="352"/>
    </location>
</feature>
<evidence type="ECO:0000256" key="1">
    <source>
        <dbReference type="ARBA" id="ARBA00006865"/>
    </source>
</evidence>
<dbReference type="Proteomes" id="UP000820818">
    <property type="component" value="Linkage Group LG1"/>
</dbReference>
<organism evidence="4 5">
    <name type="scientific">Daphnia sinensis</name>
    <dbReference type="NCBI Taxonomy" id="1820382"/>
    <lineage>
        <taxon>Eukaryota</taxon>
        <taxon>Metazoa</taxon>
        <taxon>Ecdysozoa</taxon>
        <taxon>Arthropoda</taxon>
        <taxon>Crustacea</taxon>
        <taxon>Branchiopoda</taxon>
        <taxon>Diplostraca</taxon>
        <taxon>Cladocera</taxon>
        <taxon>Anomopoda</taxon>
        <taxon>Daphniidae</taxon>
        <taxon>Daphnia</taxon>
        <taxon>Daphnia similis group</taxon>
    </lineage>
</organism>